<comment type="caution">
    <text evidence="17">The sequence shown here is derived from an EMBL/GenBank/DDBJ whole genome shotgun (WGS) entry which is preliminary data.</text>
</comment>
<dbReference type="InterPro" id="IPR037066">
    <property type="entry name" value="Plug_dom_sf"/>
</dbReference>
<proteinExistence type="inferred from homology"/>
<keyword evidence="11 12" id="KW-0998">Cell outer membrane</keyword>
<dbReference type="PROSITE" id="PS52016">
    <property type="entry name" value="TONB_DEPENDENT_REC_3"/>
    <property type="match status" value="1"/>
</dbReference>
<dbReference type="InterPro" id="IPR039426">
    <property type="entry name" value="TonB-dep_rcpt-like"/>
</dbReference>
<dbReference type="GO" id="GO:0009279">
    <property type="term" value="C:cell outer membrane"/>
    <property type="evidence" value="ECO:0007669"/>
    <property type="project" value="UniProtKB-SubCell"/>
</dbReference>
<dbReference type="GO" id="GO:0015344">
    <property type="term" value="F:siderophore uptake transmembrane transporter activity"/>
    <property type="evidence" value="ECO:0007669"/>
    <property type="project" value="TreeGrafter"/>
</dbReference>
<keyword evidence="4" id="KW-0410">Iron transport</keyword>
<name>A0A2W4Z776_9SPHN</name>
<evidence type="ECO:0000259" key="15">
    <source>
        <dbReference type="Pfam" id="PF00593"/>
    </source>
</evidence>
<dbReference type="Gene3D" id="2.40.170.20">
    <property type="entry name" value="TonB-dependent receptor, beta-barrel domain"/>
    <property type="match status" value="1"/>
</dbReference>
<evidence type="ECO:0000256" key="7">
    <source>
        <dbReference type="ARBA" id="ARBA00023004"/>
    </source>
</evidence>
<sequence length="825" mass="89957">MNTKLYAGVAFAALLLPASAFAQSTGSTDFESEEIVVTGSRADNGVDGIKIPDSPKARVVLDQEFIAKQAPGNTVLDALNIVPGVNFTQSDPFGSSGGNIRIRGFDSNRVSLTFDGFPLNDSGNYAIYSNQQLDPELVSEINVNLGATDVDSPTASAAGGTVNYRTLIPSETLSATLVASYGDFDFHRVFGLIETGNLTSFGTRAFLSASKASNDKFRGPGEIRKQQFNAGIYQPLGDNGDFIRVSGHYNENRNNFYRSVSVGDMRTLFGTGVIPANANASPANPIRIDLNEQQFETVNNFENDEFCSTPTPVNGTAQAANNCSNYYGVRVNPSNTGNVRANSRFSLTDQLTLTLDGSYQYTLAHGGGTSTLAENSARAKGSLTTSPGVDYNGDGDFRDTVRFFSPNITNTNRYTGIASLRYDFNEDQRVRVAYTYDNANHRQTGEWGYLFSNGMPEDIFSGRNGRPVLTADGFTISQRDRKSTALLNQVSGEYIGRFFDRAFTLQVGLRAPFFKRNLETYCPIEARGSGFAYCTSEPLTSLRIIAPNAVVPTTGATPYYAPFATTYKYDAILPNAGFTYNFADTNISMFGSYAKGFSAPRTDNLYRAPFIGVQPEKTDSFDLGVRYSSRIVQSQLTGWYIKYKNRIVTSFDFDQGISFDRNIGAVDSYGFDGTVTVRPTNWLGLTAIASYTHTELLSNVQTAGTAIAQTKGKSVPETPEWQFGGRAEFNYGPVNVGVQGKYVDERFATDVNDVVVGSYTLVDLDARFSLEQYGLAKTSLALNVRNLFDERYFGNISTQVDALSGNPNFSVGYPRTIIGSVKFGF</sequence>
<feature type="signal peptide" evidence="14">
    <location>
        <begin position="1"/>
        <end position="22"/>
    </location>
</feature>
<organism evidence="17 18">
    <name type="scientific">Sphingomonas hengshuiensis</name>
    <dbReference type="NCBI Taxonomy" id="1609977"/>
    <lineage>
        <taxon>Bacteria</taxon>
        <taxon>Pseudomonadati</taxon>
        <taxon>Pseudomonadota</taxon>
        <taxon>Alphaproteobacteria</taxon>
        <taxon>Sphingomonadales</taxon>
        <taxon>Sphingomonadaceae</taxon>
        <taxon>Sphingomonas</taxon>
    </lineage>
</organism>
<keyword evidence="7" id="KW-0408">Iron</keyword>
<dbReference type="InterPro" id="IPR000531">
    <property type="entry name" value="Beta-barrel_TonB"/>
</dbReference>
<keyword evidence="8" id="KW-0406">Ion transport</keyword>
<keyword evidence="5 12" id="KW-0812">Transmembrane</keyword>
<accession>A0A2W4Z776</accession>
<dbReference type="AlphaFoldDB" id="A0A2W4Z776"/>
<dbReference type="Proteomes" id="UP000248614">
    <property type="component" value="Unassembled WGS sequence"/>
</dbReference>
<evidence type="ECO:0000256" key="14">
    <source>
        <dbReference type="SAM" id="SignalP"/>
    </source>
</evidence>
<evidence type="ECO:0000256" key="6">
    <source>
        <dbReference type="ARBA" id="ARBA00022729"/>
    </source>
</evidence>
<dbReference type="PANTHER" id="PTHR32552">
    <property type="entry name" value="FERRICHROME IRON RECEPTOR-RELATED"/>
    <property type="match status" value="1"/>
</dbReference>
<evidence type="ECO:0000313" key="18">
    <source>
        <dbReference type="Proteomes" id="UP000248614"/>
    </source>
</evidence>
<feature type="domain" description="TonB-dependent receptor plug" evidence="16">
    <location>
        <begin position="53"/>
        <end position="159"/>
    </location>
</feature>
<feature type="chain" id="PRO_5016045172" evidence="14">
    <location>
        <begin position="23"/>
        <end position="825"/>
    </location>
</feature>
<dbReference type="PANTHER" id="PTHR32552:SF89">
    <property type="entry name" value="CATECHOLATE SIDEROPHORE RECEPTOR FIU"/>
    <property type="match status" value="1"/>
</dbReference>
<evidence type="ECO:0000313" key="17">
    <source>
        <dbReference type="EMBL" id="PZO77327.1"/>
    </source>
</evidence>
<evidence type="ECO:0000256" key="13">
    <source>
        <dbReference type="RuleBase" id="RU003357"/>
    </source>
</evidence>
<keyword evidence="2 12" id="KW-0813">Transport</keyword>
<evidence type="ECO:0000256" key="10">
    <source>
        <dbReference type="ARBA" id="ARBA00023136"/>
    </source>
</evidence>
<dbReference type="Gene3D" id="2.170.130.10">
    <property type="entry name" value="TonB-dependent receptor, plug domain"/>
    <property type="match status" value="1"/>
</dbReference>
<dbReference type="EMBL" id="QFNF01000021">
    <property type="protein sequence ID" value="PZO77327.1"/>
    <property type="molecule type" value="Genomic_DNA"/>
</dbReference>
<evidence type="ECO:0000256" key="9">
    <source>
        <dbReference type="ARBA" id="ARBA00023077"/>
    </source>
</evidence>
<comment type="subcellular location">
    <subcellularLocation>
        <location evidence="1 12">Cell outer membrane</location>
        <topology evidence="1 12">Multi-pass membrane protein</topology>
    </subcellularLocation>
</comment>
<keyword evidence="17" id="KW-0675">Receptor</keyword>
<keyword evidence="9 13" id="KW-0798">TonB box</keyword>
<dbReference type="Pfam" id="PF07715">
    <property type="entry name" value="Plug"/>
    <property type="match status" value="1"/>
</dbReference>
<protein>
    <submittedName>
        <fullName evidence="17">TonB-dependent receptor</fullName>
    </submittedName>
</protein>
<evidence type="ECO:0000259" key="16">
    <source>
        <dbReference type="Pfam" id="PF07715"/>
    </source>
</evidence>
<dbReference type="Pfam" id="PF00593">
    <property type="entry name" value="TonB_dep_Rec_b-barrel"/>
    <property type="match status" value="1"/>
</dbReference>
<dbReference type="InterPro" id="IPR036942">
    <property type="entry name" value="Beta-barrel_TonB_sf"/>
</dbReference>
<keyword evidence="6 14" id="KW-0732">Signal</keyword>
<reference evidence="17 18" key="1">
    <citation type="submission" date="2017-08" db="EMBL/GenBank/DDBJ databases">
        <title>Infants hospitalized years apart are colonized by the same room-sourced microbial strains.</title>
        <authorList>
            <person name="Brooks B."/>
            <person name="Olm M.R."/>
            <person name="Firek B.A."/>
            <person name="Baker R."/>
            <person name="Thomas B.C."/>
            <person name="Morowitz M.J."/>
            <person name="Banfield J.F."/>
        </authorList>
    </citation>
    <scope>NUCLEOTIDE SEQUENCE [LARGE SCALE GENOMIC DNA]</scope>
    <source>
        <strain evidence="17">S2_018_000_R3_110</strain>
    </source>
</reference>
<evidence type="ECO:0000256" key="5">
    <source>
        <dbReference type="ARBA" id="ARBA00022692"/>
    </source>
</evidence>
<evidence type="ECO:0000256" key="2">
    <source>
        <dbReference type="ARBA" id="ARBA00022448"/>
    </source>
</evidence>
<keyword evidence="3 12" id="KW-1134">Transmembrane beta strand</keyword>
<gene>
    <name evidence="17" type="ORF">DI632_09320</name>
</gene>
<evidence type="ECO:0000256" key="12">
    <source>
        <dbReference type="PROSITE-ProRule" id="PRU01360"/>
    </source>
</evidence>
<dbReference type="InterPro" id="IPR012910">
    <property type="entry name" value="Plug_dom"/>
</dbReference>
<evidence type="ECO:0000256" key="8">
    <source>
        <dbReference type="ARBA" id="ARBA00023065"/>
    </source>
</evidence>
<evidence type="ECO:0000256" key="11">
    <source>
        <dbReference type="ARBA" id="ARBA00023237"/>
    </source>
</evidence>
<comment type="similarity">
    <text evidence="12 13">Belongs to the TonB-dependent receptor family.</text>
</comment>
<dbReference type="SUPFAM" id="SSF56935">
    <property type="entry name" value="Porins"/>
    <property type="match status" value="1"/>
</dbReference>
<evidence type="ECO:0000256" key="3">
    <source>
        <dbReference type="ARBA" id="ARBA00022452"/>
    </source>
</evidence>
<evidence type="ECO:0000256" key="4">
    <source>
        <dbReference type="ARBA" id="ARBA00022496"/>
    </source>
</evidence>
<keyword evidence="10 12" id="KW-0472">Membrane</keyword>
<feature type="domain" description="TonB-dependent receptor-like beta-barrel" evidence="15">
    <location>
        <begin position="389"/>
        <end position="787"/>
    </location>
</feature>
<evidence type="ECO:0000256" key="1">
    <source>
        <dbReference type="ARBA" id="ARBA00004571"/>
    </source>
</evidence>